<dbReference type="RefSeq" id="WP_338265495.1">
    <property type="nucleotide sequence ID" value="NZ_AP027271.1"/>
</dbReference>
<sequence>MTALNDGFSENHDSPESQGIREDSTAAERLPSLSAMFDGEATEQDLECLLHADRAEISRQLESFHLIQQALHKDSRVEVGLGDSLVSRIRADLDVDASFGDTPADATGHNVLPFVYPIAEEQPVRSVWRVALSSVAVAASVTFVVIFAGNAYLTPDSAPQNVVAEVRTPVINGVVTPLEALDKGGLQIDNLRLQNYLRQHAEQASMTVGQGMIPMARVVSYPIKE</sequence>
<evidence type="ECO:0000313" key="3">
    <source>
        <dbReference type="Proteomes" id="UP001307608"/>
    </source>
</evidence>
<protein>
    <recommendedName>
        <fullName evidence="4">Anti sigma-E protein RseA N-terminal domain-containing protein</fullName>
    </recommendedName>
</protein>
<dbReference type="EMBL" id="AP027271">
    <property type="protein sequence ID" value="BDX01999.1"/>
    <property type="molecule type" value="Genomic_DNA"/>
</dbReference>
<keyword evidence="3" id="KW-1185">Reference proteome</keyword>
<feature type="region of interest" description="Disordered" evidence="1">
    <location>
        <begin position="1"/>
        <end position="24"/>
    </location>
</feature>
<evidence type="ECO:0008006" key="4">
    <source>
        <dbReference type="Google" id="ProtNLM"/>
    </source>
</evidence>
<accession>A0ABN6WJI8</accession>
<dbReference type="Proteomes" id="UP001307608">
    <property type="component" value="Chromosome"/>
</dbReference>
<proteinExistence type="predicted"/>
<dbReference type="InterPro" id="IPR036147">
    <property type="entry name" value="Anti-sigma_E_RseA_N_sf"/>
</dbReference>
<organism evidence="2 3">
    <name type="scientific">Marinomonas pontica</name>
    <dbReference type="NCBI Taxonomy" id="264739"/>
    <lineage>
        <taxon>Bacteria</taxon>
        <taxon>Pseudomonadati</taxon>
        <taxon>Pseudomonadota</taxon>
        <taxon>Gammaproteobacteria</taxon>
        <taxon>Oceanospirillales</taxon>
        <taxon>Oceanospirillaceae</taxon>
        <taxon>Marinomonas</taxon>
    </lineage>
</organism>
<dbReference type="Gene3D" id="1.10.10.880">
    <property type="entry name" value="Anti sigma-E protein RseA, N-terminal domain"/>
    <property type="match status" value="1"/>
</dbReference>
<dbReference type="SUPFAM" id="SSF89069">
    <property type="entry name" value="N-terminal, cytoplasmic domain of anti-sigmaE factor RseA"/>
    <property type="match status" value="1"/>
</dbReference>
<feature type="compositionally biased region" description="Basic and acidic residues" evidence="1">
    <location>
        <begin position="9"/>
        <end position="24"/>
    </location>
</feature>
<evidence type="ECO:0000256" key="1">
    <source>
        <dbReference type="SAM" id="MobiDB-lite"/>
    </source>
</evidence>
<name>A0ABN6WJI8_9GAMM</name>
<evidence type="ECO:0000313" key="2">
    <source>
        <dbReference type="EMBL" id="BDX01999.1"/>
    </source>
</evidence>
<gene>
    <name evidence="2" type="ORF">MACH16_07470</name>
</gene>
<reference evidence="2 3" key="1">
    <citation type="submission" date="2023-01" db="EMBL/GenBank/DDBJ databases">
        <title>Complete genome sequence of Marinomonas pontica strain 200518_36.</title>
        <authorList>
            <person name="Ueki S."/>
            <person name="Gajardo G."/>
            <person name="Maruyama F."/>
        </authorList>
    </citation>
    <scope>NUCLEOTIDE SEQUENCE [LARGE SCALE GENOMIC DNA]</scope>
    <source>
        <strain evidence="2 3">200518_36</strain>
    </source>
</reference>